<keyword evidence="2" id="KW-1185">Reference proteome</keyword>
<organism evidence="1 2">
    <name type="scientific">Desulfonispora thiosulfatigenes DSM 11270</name>
    <dbReference type="NCBI Taxonomy" id="656914"/>
    <lineage>
        <taxon>Bacteria</taxon>
        <taxon>Bacillati</taxon>
        <taxon>Bacillota</taxon>
        <taxon>Clostridia</taxon>
        <taxon>Eubacteriales</taxon>
        <taxon>Peptococcaceae</taxon>
        <taxon>Desulfonispora</taxon>
    </lineage>
</organism>
<dbReference type="Proteomes" id="UP000192731">
    <property type="component" value="Unassembled WGS sequence"/>
</dbReference>
<name>A0A1W1VQ83_DESTI</name>
<reference evidence="1 2" key="1">
    <citation type="submission" date="2017-04" db="EMBL/GenBank/DDBJ databases">
        <authorList>
            <person name="Afonso C.L."/>
            <person name="Miller P.J."/>
            <person name="Scott M.A."/>
            <person name="Spackman E."/>
            <person name="Goraichik I."/>
            <person name="Dimitrov K.M."/>
            <person name="Suarez D.L."/>
            <person name="Swayne D.E."/>
        </authorList>
    </citation>
    <scope>NUCLEOTIDE SEQUENCE [LARGE SCALE GENOMIC DNA]</scope>
    <source>
        <strain evidence="1 2">DSM 11270</strain>
    </source>
</reference>
<dbReference type="RefSeq" id="WP_084054215.1">
    <property type="nucleotide sequence ID" value="NZ_FWWT01000022.1"/>
</dbReference>
<dbReference type="EMBL" id="FWWT01000022">
    <property type="protein sequence ID" value="SMB95535.1"/>
    <property type="molecule type" value="Genomic_DNA"/>
</dbReference>
<protein>
    <submittedName>
        <fullName evidence="1">Uncharacterized protein</fullName>
    </submittedName>
</protein>
<accession>A0A1W1VQ83</accession>
<dbReference type="AlphaFoldDB" id="A0A1W1VQ83"/>
<gene>
    <name evidence="1" type="ORF">SAMN00017405_0424</name>
</gene>
<dbReference type="Gene3D" id="1.20.5.490">
    <property type="entry name" value="Single helix bin"/>
    <property type="match status" value="1"/>
</dbReference>
<proteinExistence type="predicted"/>
<evidence type="ECO:0000313" key="2">
    <source>
        <dbReference type="Proteomes" id="UP000192731"/>
    </source>
</evidence>
<evidence type="ECO:0000313" key="1">
    <source>
        <dbReference type="EMBL" id="SMB95535.1"/>
    </source>
</evidence>
<sequence>MNSLKQRVTELEKRVAELEGRVQEQPGRRLLVRKTKPILNNFMLNHSVIPKGSKIYPFGG</sequence>